<reference evidence="10" key="2">
    <citation type="submission" date="2024-05" db="EMBL/GenBank/DDBJ databases">
        <title>Rhodohalobacter halophilus gen. nov., sp. nov., a moderately halophilic member of the family Balneolaceae.</title>
        <authorList>
            <person name="Xia J."/>
        </authorList>
    </citation>
    <scope>NUCLEOTIDE SEQUENCE</scope>
    <source>
        <strain evidence="10">WB101</strain>
    </source>
</reference>
<evidence type="ECO:0000256" key="4">
    <source>
        <dbReference type="ARBA" id="ARBA00013185"/>
    </source>
</evidence>
<reference evidence="10" key="1">
    <citation type="submission" date="2022-01" db="EMBL/GenBank/DDBJ databases">
        <authorList>
            <person name="Wang Y."/>
        </authorList>
    </citation>
    <scope>NUCLEOTIDE SEQUENCE</scope>
    <source>
        <strain evidence="10">WB101</strain>
    </source>
</reference>
<evidence type="ECO:0000256" key="9">
    <source>
        <dbReference type="SAM" id="SignalP"/>
    </source>
</evidence>
<feature type="chain" id="PRO_5047096543" description="Aldose 1-epimerase" evidence="9">
    <location>
        <begin position="26"/>
        <end position="378"/>
    </location>
</feature>
<dbReference type="Proteomes" id="UP001165366">
    <property type="component" value="Unassembled WGS sequence"/>
</dbReference>
<dbReference type="PIRSF" id="PIRSF005096">
    <property type="entry name" value="GALM"/>
    <property type="match status" value="1"/>
</dbReference>
<evidence type="ECO:0000256" key="5">
    <source>
        <dbReference type="ARBA" id="ARBA00014165"/>
    </source>
</evidence>
<evidence type="ECO:0000256" key="3">
    <source>
        <dbReference type="ARBA" id="ARBA00006206"/>
    </source>
</evidence>
<dbReference type="InterPro" id="IPR014718">
    <property type="entry name" value="GH-type_carb-bd"/>
</dbReference>
<evidence type="ECO:0000256" key="7">
    <source>
        <dbReference type="ARBA" id="ARBA00023277"/>
    </source>
</evidence>
<evidence type="ECO:0000256" key="6">
    <source>
        <dbReference type="ARBA" id="ARBA00023235"/>
    </source>
</evidence>
<evidence type="ECO:0000256" key="2">
    <source>
        <dbReference type="ARBA" id="ARBA00005028"/>
    </source>
</evidence>
<dbReference type="RefSeq" id="WP_237852064.1">
    <property type="nucleotide sequence ID" value="NZ_JAKLWS010000001.1"/>
</dbReference>
<name>A0ABS9K8N9_9BACT</name>
<comment type="pathway">
    <text evidence="2 8">Carbohydrate metabolism; hexose metabolism.</text>
</comment>
<dbReference type="PROSITE" id="PS00545">
    <property type="entry name" value="ALDOSE_1_EPIMERASE"/>
    <property type="match status" value="1"/>
</dbReference>
<keyword evidence="11" id="KW-1185">Reference proteome</keyword>
<evidence type="ECO:0000256" key="1">
    <source>
        <dbReference type="ARBA" id="ARBA00001614"/>
    </source>
</evidence>
<dbReference type="SUPFAM" id="SSF74650">
    <property type="entry name" value="Galactose mutarotase-like"/>
    <property type="match status" value="1"/>
</dbReference>
<organism evidence="10 11">
    <name type="scientific">Rhodohalobacter sulfatireducens</name>
    <dbReference type="NCBI Taxonomy" id="2911366"/>
    <lineage>
        <taxon>Bacteria</taxon>
        <taxon>Pseudomonadati</taxon>
        <taxon>Balneolota</taxon>
        <taxon>Balneolia</taxon>
        <taxon>Balneolales</taxon>
        <taxon>Balneolaceae</taxon>
        <taxon>Rhodohalobacter</taxon>
    </lineage>
</organism>
<evidence type="ECO:0000313" key="11">
    <source>
        <dbReference type="Proteomes" id="UP001165366"/>
    </source>
</evidence>
<dbReference type="NCBIfam" id="NF008277">
    <property type="entry name" value="PRK11055.1"/>
    <property type="match status" value="1"/>
</dbReference>
<protein>
    <recommendedName>
        <fullName evidence="5 8">Aldose 1-epimerase</fullName>
        <ecNumber evidence="4 8">5.1.3.3</ecNumber>
    </recommendedName>
</protein>
<dbReference type="EC" id="5.1.3.3" evidence="4 8"/>
<proteinExistence type="inferred from homology"/>
<dbReference type="CDD" id="cd09019">
    <property type="entry name" value="galactose_mutarotase_like"/>
    <property type="match status" value="1"/>
</dbReference>
<dbReference type="Gene3D" id="2.70.98.10">
    <property type="match status" value="1"/>
</dbReference>
<dbReference type="Pfam" id="PF01263">
    <property type="entry name" value="Aldose_epim"/>
    <property type="match status" value="1"/>
</dbReference>
<comment type="catalytic activity">
    <reaction evidence="1 8">
        <text>alpha-D-glucose = beta-D-glucose</text>
        <dbReference type="Rhea" id="RHEA:10264"/>
        <dbReference type="ChEBI" id="CHEBI:15903"/>
        <dbReference type="ChEBI" id="CHEBI:17925"/>
        <dbReference type="EC" id="5.1.3.3"/>
    </reaction>
</comment>
<dbReference type="InterPro" id="IPR018052">
    <property type="entry name" value="Ald1_epimerase_CS"/>
</dbReference>
<dbReference type="InterPro" id="IPR011013">
    <property type="entry name" value="Gal_mutarotase_sf_dom"/>
</dbReference>
<keyword evidence="9" id="KW-0732">Signal</keyword>
<comment type="similarity">
    <text evidence="3 8">Belongs to the aldose epimerase family.</text>
</comment>
<sequence length="378" mass="41816">MRIRKGKPIQLLSAILLLTAFFACTSEQDQTADQQIETEEFGTMDDGRSVELFTLTNENGMKVSITNYGGIVTSIRVPDNDGNIEDVVLGFDDLEKYKAGHPFFGAIAGRYANRIANGQFELNGEVYELARNNGENHLHGGNEGFDKKLWDAEVNEDENSVTLSYLSPDGEEGYPGNLDVDVTYTLTENNELQIDYHATTDKATVVNLTNHSYFNLSGDPSQGILDHLLTIQADRYTPVDEGLIPTGELRAVGGTPFDFTEPETVGARIESIPPGYDHNYVLNNPNSGVRKIATVEHEESGRIMEVYTDQPGVQLYTGNFLDGSITGHHRVPIEQYAALCLETQTFPDSPNKPDFPTPVLNPGETYETTTIYQFKVSE</sequence>
<dbReference type="PROSITE" id="PS51257">
    <property type="entry name" value="PROKAR_LIPOPROTEIN"/>
    <property type="match status" value="1"/>
</dbReference>
<evidence type="ECO:0000313" key="10">
    <source>
        <dbReference type="EMBL" id="MCG2587220.1"/>
    </source>
</evidence>
<keyword evidence="7 8" id="KW-0119">Carbohydrate metabolism</keyword>
<keyword evidence="6 8" id="KW-0413">Isomerase</keyword>
<comment type="caution">
    <text evidence="10">The sequence shown here is derived from an EMBL/GenBank/DDBJ whole genome shotgun (WGS) entry which is preliminary data.</text>
</comment>
<dbReference type="PANTHER" id="PTHR10091">
    <property type="entry name" value="ALDOSE-1-EPIMERASE"/>
    <property type="match status" value="1"/>
</dbReference>
<evidence type="ECO:0000256" key="8">
    <source>
        <dbReference type="PIRNR" id="PIRNR005096"/>
    </source>
</evidence>
<dbReference type="InterPro" id="IPR047215">
    <property type="entry name" value="Galactose_mutarotase-like"/>
</dbReference>
<gene>
    <name evidence="10" type="ORF">L6773_01490</name>
</gene>
<feature type="signal peptide" evidence="9">
    <location>
        <begin position="1"/>
        <end position="25"/>
    </location>
</feature>
<dbReference type="EMBL" id="JAKLWS010000001">
    <property type="protein sequence ID" value="MCG2587220.1"/>
    <property type="molecule type" value="Genomic_DNA"/>
</dbReference>
<dbReference type="InterPro" id="IPR015443">
    <property type="entry name" value="Aldose_1-epimerase"/>
</dbReference>
<accession>A0ABS9K8N9</accession>
<dbReference type="InterPro" id="IPR008183">
    <property type="entry name" value="Aldose_1/G6P_1-epimerase"/>
</dbReference>
<dbReference type="PANTHER" id="PTHR10091:SF0">
    <property type="entry name" value="GALACTOSE MUTAROTASE"/>
    <property type="match status" value="1"/>
</dbReference>